<evidence type="ECO:0000313" key="2">
    <source>
        <dbReference type="Proteomes" id="UP001597467"/>
    </source>
</evidence>
<dbReference type="InterPro" id="IPR021516">
    <property type="entry name" value="DUF3179"/>
</dbReference>
<proteinExistence type="predicted"/>
<reference evidence="2" key="1">
    <citation type="journal article" date="2019" name="Int. J. Syst. Evol. Microbiol.">
        <title>The Global Catalogue of Microorganisms (GCM) 10K type strain sequencing project: providing services to taxonomists for standard genome sequencing and annotation.</title>
        <authorList>
            <consortium name="The Broad Institute Genomics Platform"/>
            <consortium name="The Broad Institute Genome Sequencing Center for Infectious Disease"/>
            <person name="Wu L."/>
            <person name="Ma J."/>
        </authorList>
    </citation>
    <scope>NUCLEOTIDE SEQUENCE [LARGE SCALE GENOMIC DNA]</scope>
    <source>
        <strain evidence="2">KCTC 42808</strain>
    </source>
</reference>
<protein>
    <submittedName>
        <fullName evidence="1">DUF3179 domain-containing (Seleno)protein</fullName>
    </submittedName>
</protein>
<comment type="caution">
    <text evidence="1">The sequence shown here is derived from an EMBL/GenBank/DDBJ whole genome shotgun (WGS) entry which is preliminary data.</text>
</comment>
<dbReference type="RefSeq" id="WP_379902950.1">
    <property type="nucleotide sequence ID" value="NZ_JBHULM010000011.1"/>
</dbReference>
<accession>A0ABW5K130</accession>
<dbReference type="Proteomes" id="UP001597467">
    <property type="component" value="Unassembled WGS sequence"/>
</dbReference>
<gene>
    <name evidence="1" type="ORF">ACFSSB_07985</name>
</gene>
<dbReference type="Pfam" id="PF11376">
    <property type="entry name" value="DUF3179"/>
    <property type="match status" value="1"/>
</dbReference>
<name>A0ABW5K130_9FLAO</name>
<keyword evidence="2" id="KW-1185">Reference proteome</keyword>
<organism evidence="1 2">
    <name type="scientific">Lacinutrix gracilariae</name>
    <dbReference type="NCBI Taxonomy" id="1747198"/>
    <lineage>
        <taxon>Bacteria</taxon>
        <taxon>Pseudomonadati</taxon>
        <taxon>Bacteroidota</taxon>
        <taxon>Flavobacteriia</taxon>
        <taxon>Flavobacteriales</taxon>
        <taxon>Flavobacteriaceae</taxon>
        <taxon>Lacinutrix</taxon>
    </lineage>
</organism>
<evidence type="ECO:0000313" key="1">
    <source>
        <dbReference type="EMBL" id="MFD2542254.1"/>
    </source>
</evidence>
<dbReference type="EMBL" id="JBHULM010000011">
    <property type="protein sequence ID" value="MFD2542254.1"/>
    <property type="molecule type" value="Genomic_DNA"/>
</dbReference>
<sequence length="326" mass="37157">MKNTILLFFVILLFNCSSDDSNKNIESSEWSVDLNDVSGRLNLFPLSLDPEFLSVSNTDLSDGVIVGVVSFGSAIRVFPYVFVRPTEIINTSYSNVDYAFSYCPITKSGIAFKRDQIFRASGYLYKDNLMPWDESTESIWSQMLGKGVNGARQNEILEKIPVLQTTWKTVRTYYPTARVLSRNSTSKLYRFPQEPNDDNDDNVELPFAGELTYGIVENNLQTVHFFRYQDFESSKRKDVIIQGQKYIVYGNATKRVVNAFKVSDFDSFQLLDDAEFPKILKSNNVKYDILGNSTGGASLNKPNFAYVAAWFAWSDIFVGYKFYPNQ</sequence>